<evidence type="ECO:0000313" key="1">
    <source>
        <dbReference type="EMBL" id="MFJ1269913.1"/>
    </source>
</evidence>
<dbReference type="Proteomes" id="UP001615550">
    <property type="component" value="Unassembled WGS sequence"/>
</dbReference>
<gene>
    <name evidence="1" type="ORF">ACD661_15240</name>
</gene>
<keyword evidence="2" id="KW-1185">Reference proteome</keyword>
<reference evidence="1 2" key="1">
    <citation type="submission" date="2024-08" db="EMBL/GenBank/DDBJ databases">
        <title>Draft Genome Sequence of Legionella lytica strain DSB2004, Isolated From a Fire Sprinkler System.</title>
        <authorList>
            <person name="Everhart A.D."/>
            <person name="Kidane D.T."/>
            <person name="Farone A.L."/>
            <person name="Farone M.B."/>
        </authorList>
    </citation>
    <scope>NUCLEOTIDE SEQUENCE [LARGE SCALE GENOMIC DNA]</scope>
    <source>
        <strain evidence="1 2">DSB2004</strain>
    </source>
</reference>
<name>A0ABW8DB21_9GAMM</name>
<proteinExistence type="predicted"/>
<evidence type="ECO:0000313" key="2">
    <source>
        <dbReference type="Proteomes" id="UP001615550"/>
    </source>
</evidence>
<dbReference type="RefSeq" id="WP_400188728.1">
    <property type="nucleotide sequence ID" value="NZ_JBGORX010000010.1"/>
</dbReference>
<accession>A0ABW8DB21</accession>
<dbReference type="EMBL" id="JBGORX010000010">
    <property type="protein sequence ID" value="MFJ1269913.1"/>
    <property type="molecule type" value="Genomic_DNA"/>
</dbReference>
<sequence length="58" mass="6567">MDRELLMKKSGLLGLIDKTYQVEALYKKGEPQQGAFILESLREGLQELNDELGKQNSV</sequence>
<organism evidence="1 2">
    <name type="scientific">Legionella lytica</name>
    <dbReference type="NCBI Taxonomy" id="96232"/>
    <lineage>
        <taxon>Bacteria</taxon>
        <taxon>Pseudomonadati</taxon>
        <taxon>Pseudomonadota</taxon>
        <taxon>Gammaproteobacteria</taxon>
        <taxon>Legionellales</taxon>
        <taxon>Legionellaceae</taxon>
        <taxon>Legionella</taxon>
    </lineage>
</organism>
<protein>
    <submittedName>
        <fullName evidence="1">Uncharacterized protein</fullName>
    </submittedName>
</protein>
<comment type="caution">
    <text evidence="1">The sequence shown here is derived from an EMBL/GenBank/DDBJ whole genome shotgun (WGS) entry which is preliminary data.</text>
</comment>